<feature type="signal peptide" evidence="1">
    <location>
        <begin position="1"/>
        <end position="24"/>
    </location>
</feature>
<proteinExistence type="predicted"/>
<gene>
    <name evidence="2" type="ORF">DAT39_018132</name>
</gene>
<accession>A0A8J4TUN5</accession>
<evidence type="ECO:0000313" key="3">
    <source>
        <dbReference type="Proteomes" id="UP000727407"/>
    </source>
</evidence>
<name>A0A8J4TUN5_CLAMG</name>
<keyword evidence="1" id="KW-0732">Signal</keyword>
<dbReference type="Proteomes" id="UP000727407">
    <property type="component" value="Unassembled WGS sequence"/>
</dbReference>
<dbReference type="AlphaFoldDB" id="A0A8J4TUN5"/>
<sequence length="79" mass="9643">MISTLHVFMELVLWCIIFLEQVLATKTKIQKKDMKEERKYKGLKERKKDENLEWNNDREIDESKEVKIQRKAKKVTDFE</sequence>
<comment type="caution">
    <text evidence="2">The sequence shown here is derived from an EMBL/GenBank/DDBJ whole genome shotgun (WGS) entry which is preliminary data.</text>
</comment>
<evidence type="ECO:0000256" key="1">
    <source>
        <dbReference type="SAM" id="SignalP"/>
    </source>
</evidence>
<evidence type="ECO:0000313" key="2">
    <source>
        <dbReference type="EMBL" id="KAF5892161.1"/>
    </source>
</evidence>
<feature type="non-terminal residue" evidence="2">
    <location>
        <position position="79"/>
    </location>
</feature>
<reference evidence="2" key="1">
    <citation type="submission" date="2020-07" db="EMBL/GenBank/DDBJ databases">
        <title>Clarias magur genome sequencing, assembly and annotation.</title>
        <authorList>
            <person name="Kushwaha B."/>
            <person name="Kumar R."/>
            <person name="Das P."/>
            <person name="Joshi C.G."/>
            <person name="Kumar D."/>
            <person name="Nagpure N.S."/>
            <person name="Pandey M."/>
            <person name="Agarwal S."/>
            <person name="Srivastava S."/>
            <person name="Singh M."/>
            <person name="Sahoo L."/>
            <person name="Jayasankar P."/>
            <person name="Meher P.K."/>
            <person name="Koringa P.G."/>
            <person name="Iquebal M.A."/>
            <person name="Das S.P."/>
            <person name="Bit A."/>
            <person name="Patnaik S."/>
            <person name="Patel N."/>
            <person name="Shah T.M."/>
            <person name="Hinsu A."/>
            <person name="Jena J.K."/>
        </authorList>
    </citation>
    <scope>NUCLEOTIDE SEQUENCE</scope>
    <source>
        <strain evidence="2">CIFAMagur01</strain>
        <tissue evidence="2">Testis</tissue>
    </source>
</reference>
<organism evidence="2 3">
    <name type="scientific">Clarias magur</name>
    <name type="common">Asian catfish</name>
    <name type="synonym">Macropteronotus magur</name>
    <dbReference type="NCBI Taxonomy" id="1594786"/>
    <lineage>
        <taxon>Eukaryota</taxon>
        <taxon>Metazoa</taxon>
        <taxon>Chordata</taxon>
        <taxon>Craniata</taxon>
        <taxon>Vertebrata</taxon>
        <taxon>Euteleostomi</taxon>
        <taxon>Actinopterygii</taxon>
        <taxon>Neopterygii</taxon>
        <taxon>Teleostei</taxon>
        <taxon>Ostariophysi</taxon>
        <taxon>Siluriformes</taxon>
        <taxon>Clariidae</taxon>
        <taxon>Clarias</taxon>
    </lineage>
</organism>
<keyword evidence="3" id="KW-1185">Reference proteome</keyword>
<dbReference type="EMBL" id="QNUK01000522">
    <property type="protein sequence ID" value="KAF5892161.1"/>
    <property type="molecule type" value="Genomic_DNA"/>
</dbReference>
<protein>
    <submittedName>
        <fullName evidence="2">Uncharacterized protein</fullName>
    </submittedName>
</protein>
<feature type="chain" id="PRO_5035226352" evidence="1">
    <location>
        <begin position="25"/>
        <end position="79"/>
    </location>
</feature>